<name>A0A7J7G2Y3_CAMSI</name>
<dbReference type="Proteomes" id="UP000593564">
    <property type="component" value="Unassembled WGS sequence"/>
</dbReference>
<feature type="region of interest" description="Disordered" evidence="1">
    <location>
        <begin position="300"/>
        <end position="321"/>
    </location>
</feature>
<feature type="compositionally biased region" description="Polar residues" evidence="1">
    <location>
        <begin position="187"/>
        <end position="206"/>
    </location>
</feature>
<reference evidence="2 3" key="2">
    <citation type="submission" date="2020-07" db="EMBL/GenBank/DDBJ databases">
        <title>Genome assembly of wild tea tree DASZ reveals pedigree and selection history of tea varieties.</title>
        <authorList>
            <person name="Zhang W."/>
        </authorList>
    </citation>
    <scope>NUCLEOTIDE SEQUENCE [LARGE SCALE GENOMIC DNA]</scope>
    <source>
        <strain evidence="3">cv. G240</strain>
        <tissue evidence="2">Leaf</tissue>
    </source>
</reference>
<comment type="caution">
    <text evidence="2">The sequence shown here is derived from an EMBL/GenBank/DDBJ whole genome shotgun (WGS) entry which is preliminary data.</text>
</comment>
<sequence length="449" mass="51387">MILLQETKKEVVNSELVQTIWAGEKMEFTSVNLVGTASGLLYIWNPKVFQLKDCCCNSNFILLPVKLKALKLALKRWNMEVFGNVESKLKATDEEAHAPDLAAKERKCWHIVKEDILQFMRDFHQNAKLGSSFLEKLEQRFKRFKLHQEAKTKGSKGSSFLKKLKPRVQKVQTPSRKGLGQKKWPIDQNQWPADQTQCRPTINSADRPSPMAGGKETRPVASIHARETQGRIPVFRKGMRNIGTYPGVSEGMRNIGTCLGVSERNEKHRDVSRCFGKKEWETWGCIPVFRKRRRNIGTYPGVSKRRRNIGTYPGVSERNENRRDGHIPVFRKGKRNIGTYPGVSDGMRNIETCPGVSDRNEKHRDVSRCFGKKEKHRDISRLKLGVEAHSFFGALTKPEEFGTHIASNRSLVYCSCMTWVEPCGFKKEQIPLLLKCGEWHSTPSTERFD</sequence>
<gene>
    <name evidence="2" type="ORF">HYC85_030846</name>
</gene>
<dbReference type="AlphaFoldDB" id="A0A7J7G2Y3"/>
<protein>
    <submittedName>
        <fullName evidence="2">Uncharacterized protein</fullName>
    </submittedName>
</protein>
<evidence type="ECO:0000313" key="3">
    <source>
        <dbReference type="Proteomes" id="UP000593564"/>
    </source>
</evidence>
<organism evidence="2 3">
    <name type="scientific">Camellia sinensis</name>
    <name type="common">Tea plant</name>
    <name type="synonym">Thea sinensis</name>
    <dbReference type="NCBI Taxonomy" id="4442"/>
    <lineage>
        <taxon>Eukaryota</taxon>
        <taxon>Viridiplantae</taxon>
        <taxon>Streptophyta</taxon>
        <taxon>Embryophyta</taxon>
        <taxon>Tracheophyta</taxon>
        <taxon>Spermatophyta</taxon>
        <taxon>Magnoliopsida</taxon>
        <taxon>eudicotyledons</taxon>
        <taxon>Gunneridae</taxon>
        <taxon>Pentapetalae</taxon>
        <taxon>asterids</taxon>
        <taxon>Ericales</taxon>
        <taxon>Theaceae</taxon>
        <taxon>Camellia</taxon>
    </lineage>
</organism>
<evidence type="ECO:0000313" key="2">
    <source>
        <dbReference type="EMBL" id="KAF5934675.1"/>
    </source>
</evidence>
<accession>A0A7J7G2Y3</accession>
<keyword evidence="3" id="KW-1185">Reference proteome</keyword>
<proteinExistence type="predicted"/>
<feature type="region of interest" description="Disordered" evidence="1">
    <location>
        <begin position="148"/>
        <end position="220"/>
    </location>
</feature>
<reference evidence="3" key="1">
    <citation type="journal article" date="2020" name="Nat. Commun.">
        <title>Genome assembly of wild tea tree DASZ reveals pedigree and selection history of tea varieties.</title>
        <authorList>
            <person name="Zhang W."/>
            <person name="Zhang Y."/>
            <person name="Qiu H."/>
            <person name="Guo Y."/>
            <person name="Wan H."/>
            <person name="Zhang X."/>
            <person name="Scossa F."/>
            <person name="Alseekh S."/>
            <person name="Zhang Q."/>
            <person name="Wang P."/>
            <person name="Xu L."/>
            <person name="Schmidt M.H."/>
            <person name="Jia X."/>
            <person name="Li D."/>
            <person name="Zhu A."/>
            <person name="Guo F."/>
            <person name="Chen W."/>
            <person name="Ni D."/>
            <person name="Usadel B."/>
            <person name="Fernie A.R."/>
            <person name="Wen W."/>
        </authorList>
    </citation>
    <scope>NUCLEOTIDE SEQUENCE [LARGE SCALE GENOMIC DNA]</scope>
    <source>
        <strain evidence="3">cv. G240</strain>
    </source>
</reference>
<evidence type="ECO:0000256" key="1">
    <source>
        <dbReference type="SAM" id="MobiDB-lite"/>
    </source>
</evidence>
<dbReference type="EMBL" id="JACBKZ010000014">
    <property type="protein sequence ID" value="KAF5934675.1"/>
    <property type="molecule type" value="Genomic_DNA"/>
</dbReference>